<name>A0AAP3GWW7_9LACO</name>
<evidence type="ECO:0000313" key="2">
    <source>
        <dbReference type="Proteomes" id="UP001213015"/>
    </source>
</evidence>
<accession>A0AAP3GWW7</accession>
<protein>
    <recommendedName>
        <fullName evidence="3">HTH cro/C1-type domain-containing protein</fullName>
    </recommendedName>
</protein>
<dbReference type="AlphaFoldDB" id="A0AAP3GWW7"/>
<organism evidence="1 2">
    <name type="scientific">Lactobacillus mulieris</name>
    <dbReference type="NCBI Taxonomy" id="2508708"/>
    <lineage>
        <taxon>Bacteria</taxon>
        <taxon>Bacillati</taxon>
        <taxon>Bacillota</taxon>
        <taxon>Bacilli</taxon>
        <taxon>Lactobacillales</taxon>
        <taxon>Lactobacillaceae</taxon>
        <taxon>Lactobacillus</taxon>
    </lineage>
</organism>
<gene>
    <name evidence="1" type="ORF">L2422_02335</name>
</gene>
<evidence type="ECO:0008006" key="3">
    <source>
        <dbReference type="Google" id="ProtNLM"/>
    </source>
</evidence>
<evidence type="ECO:0000313" key="1">
    <source>
        <dbReference type="EMBL" id="MCZ3844365.1"/>
    </source>
</evidence>
<dbReference type="EMBL" id="JAKHLF010000002">
    <property type="protein sequence ID" value="MCZ3844365.1"/>
    <property type="molecule type" value="Genomic_DNA"/>
</dbReference>
<dbReference type="Proteomes" id="UP001213015">
    <property type="component" value="Unassembled WGS sequence"/>
</dbReference>
<dbReference type="RefSeq" id="WP_015995103.1">
    <property type="nucleotide sequence ID" value="NZ_JAKEYK010000018.1"/>
</dbReference>
<sequence length="74" mass="8109">MNILKIFLEKNKVSAYSVSKTSGIPYTTINSALKDGKKLDGQTVKVLKAVALATNRTPGQLLDELIFLDKKSLK</sequence>
<reference evidence="1" key="1">
    <citation type="submission" date="2022-01" db="EMBL/GenBank/DDBJ databases">
        <title>VMRC isolate genome collection.</title>
        <authorList>
            <person name="France M."/>
            <person name="Rutt L."/>
            <person name="Humphrys M."/>
            <person name="Ravel J."/>
        </authorList>
    </citation>
    <scope>NUCLEOTIDE SEQUENCE</scope>
    <source>
        <strain evidence="1">C0127B5</strain>
    </source>
</reference>
<comment type="caution">
    <text evidence="1">The sequence shown here is derived from an EMBL/GenBank/DDBJ whole genome shotgun (WGS) entry which is preliminary data.</text>
</comment>
<proteinExistence type="predicted"/>